<proteinExistence type="predicted"/>
<reference evidence="2 3" key="1">
    <citation type="submission" date="2017-09" db="EMBL/GenBank/DDBJ databases">
        <title>Depth-based differentiation of microbial function through sediment-hosted aquifers and enrichment of novel symbionts in the deep terrestrial subsurface.</title>
        <authorList>
            <person name="Probst A.J."/>
            <person name="Ladd B."/>
            <person name="Jarett J.K."/>
            <person name="Geller-Mcgrath D.E."/>
            <person name="Sieber C.M."/>
            <person name="Emerson J.B."/>
            <person name="Anantharaman K."/>
            <person name="Thomas B.C."/>
            <person name="Malmstrom R."/>
            <person name="Stieglmeier M."/>
            <person name="Klingl A."/>
            <person name="Woyke T."/>
            <person name="Ryan C.M."/>
            <person name="Banfield J.F."/>
        </authorList>
    </citation>
    <scope>NUCLEOTIDE SEQUENCE [LARGE SCALE GENOMIC DNA]</scope>
    <source>
        <strain evidence="2">CG11_big_fil_rev_8_21_14_0_20_42_13</strain>
    </source>
</reference>
<dbReference type="AlphaFoldDB" id="A0A2H0LX31"/>
<protein>
    <submittedName>
        <fullName evidence="2">Uncharacterized protein</fullName>
    </submittedName>
</protein>
<feature type="transmembrane region" description="Helical" evidence="1">
    <location>
        <begin position="16"/>
        <end position="36"/>
    </location>
</feature>
<gene>
    <name evidence="2" type="ORF">COV72_05485</name>
</gene>
<dbReference type="EMBL" id="PCWA01000078">
    <property type="protein sequence ID" value="PIQ88983.1"/>
    <property type="molecule type" value="Genomic_DNA"/>
</dbReference>
<keyword evidence="1" id="KW-0472">Membrane</keyword>
<accession>A0A2H0LX31</accession>
<sequence>MKLLKWFYPGMRIKRWIAFTIFGIVLLSMGFVIVISEEKGEASFGTSILVIVGILIVIIGVKRIINSLITIFLPNTDKELVDIVYKKRQLERGARIVAIGGGAG</sequence>
<feature type="transmembrane region" description="Helical" evidence="1">
    <location>
        <begin position="42"/>
        <end position="61"/>
    </location>
</feature>
<dbReference type="Proteomes" id="UP000229641">
    <property type="component" value="Unassembled WGS sequence"/>
</dbReference>
<keyword evidence="1" id="KW-1133">Transmembrane helix</keyword>
<keyword evidence="1" id="KW-0812">Transmembrane</keyword>
<name>A0A2H0LX31_9BACT</name>
<comment type="caution">
    <text evidence="2">The sequence shown here is derived from an EMBL/GenBank/DDBJ whole genome shotgun (WGS) entry which is preliminary data.</text>
</comment>
<evidence type="ECO:0000313" key="2">
    <source>
        <dbReference type="EMBL" id="PIQ88983.1"/>
    </source>
</evidence>
<evidence type="ECO:0000313" key="3">
    <source>
        <dbReference type="Proteomes" id="UP000229641"/>
    </source>
</evidence>
<evidence type="ECO:0000256" key="1">
    <source>
        <dbReference type="SAM" id="Phobius"/>
    </source>
</evidence>
<organism evidence="2 3">
    <name type="scientific">Candidatus Ghiorseimicrobium undicola</name>
    <dbReference type="NCBI Taxonomy" id="1974746"/>
    <lineage>
        <taxon>Bacteria</taxon>
        <taxon>Pseudomonadati</taxon>
        <taxon>Candidatus Omnitrophota</taxon>
        <taxon>Candidatus Ghiorseimicrobium</taxon>
    </lineage>
</organism>
<feature type="non-terminal residue" evidence="2">
    <location>
        <position position="104"/>
    </location>
</feature>